<keyword evidence="5 7" id="KW-1133">Transmembrane helix</keyword>
<dbReference type="PANTHER" id="PTHR33508">
    <property type="entry name" value="UPF0056 MEMBRANE PROTEIN YHCE"/>
    <property type="match status" value="1"/>
</dbReference>
<feature type="transmembrane region" description="Helical" evidence="7">
    <location>
        <begin position="142"/>
        <end position="162"/>
    </location>
</feature>
<comment type="caution">
    <text evidence="8">The sequence shown here is derived from an EMBL/GenBank/DDBJ whole genome shotgun (WGS) entry which is preliminary data.</text>
</comment>
<accession>A0ABW8NGB4</accession>
<dbReference type="PANTHER" id="PTHR33508:SF1">
    <property type="entry name" value="UPF0056 MEMBRANE PROTEIN YHCE"/>
    <property type="match status" value="1"/>
</dbReference>
<evidence type="ECO:0000256" key="6">
    <source>
        <dbReference type="ARBA" id="ARBA00023136"/>
    </source>
</evidence>
<feature type="transmembrane region" description="Helical" evidence="7">
    <location>
        <begin position="40"/>
        <end position="62"/>
    </location>
</feature>
<keyword evidence="6 7" id="KW-0472">Membrane</keyword>
<sequence>MNEWIKQFVFLWAVIDPIGTIPVFLAVTASLKDPVMIRRIAYKATAIAALVLLFFVLVGELLLDAMGIPLEAFQISGGLVLFLFALTMIFGESKPEEEIGMVARGMQTAVFPLAIPSIASPGAMMAAVLLTDNHRFSIIHQAATSLVILSVLVVTLMFMLLASRIQKVIGEGGASVISRVMGLILAAVAVNSVLTGIQIYFGLGNAVP</sequence>
<evidence type="ECO:0000313" key="9">
    <source>
        <dbReference type="Proteomes" id="UP001620597"/>
    </source>
</evidence>
<dbReference type="Pfam" id="PF01914">
    <property type="entry name" value="MarC"/>
    <property type="match status" value="1"/>
</dbReference>
<evidence type="ECO:0000313" key="8">
    <source>
        <dbReference type="EMBL" id="MFK4752013.1"/>
    </source>
</evidence>
<dbReference type="RefSeq" id="WP_416205356.1">
    <property type="nucleotide sequence ID" value="NZ_JBBKTX010000006.1"/>
</dbReference>
<comment type="subcellular location">
    <subcellularLocation>
        <location evidence="1 7">Cell membrane</location>
        <topology evidence="1 7">Multi-pass membrane protein</topology>
    </subcellularLocation>
</comment>
<feature type="transmembrane region" description="Helical" evidence="7">
    <location>
        <begin position="6"/>
        <end position="28"/>
    </location>
</feature>
<reference evidence="8 9" key="1">
    <citation type="submission" date="2024-03" db="EMBL/GenBank/DDBJ databases">
        <title>High-quality draft genome sequence of Oceanobacter sp. wDCs-4.</title>
        <authorList>
            <person name="Dong C."/>
        </authorList>
    </citation>
    <scope>NUCLEOTIDE SEQUENCE [LARGE SCALE GENOMIC DNA]</scope>
    <source>
        <strain evidence="9">wDCs-4</strain>
    </source>
</reference>
<keyword evidence="4 7" id="KW-0812">Transmembrane</keyword>
<keyword evidence="3" id="KW-1003">Cell membrane</keyword>
<feature type="transmembrane region" description="Helical" evidence="7">
    <location>
        <begin position="183"/>
        <end position="203"/>
    </location>
</feature>
<evidence type="ECO:0000256" key="7">
    <source>
        <dbReference type="RuleBase" id="RU362048"/>
    </source>
</evidence>
<dbReference type="EMBL" id="JBBKTX010000006">
    <property type="protein sequence ID" value="MFK4752013.1"/>
    <property type="molecule type" value="Genomic_DNA"/>
</dbReference>
<organism evidence="8 9">
    <name type="scientific">Oceanobacter antarcticus</name>
    <dbReference type="NCBI Taxonomy" id="3133425"/>
    <lineage>
        <taxon>Bacteria</taxon>
        <taxon>Pseudomonadati</taxon>
        <taxon>Pseudomonadota</taxon>
        <taxon>Gammaproteobacteria</taxon>
        <taxon>Oceanospirillales</taxon>
        <taxon>Oceanospirillaceae</taxon>
        <taxon>Oceanobacter</taxon>
    </lineage>
</organism>
<comment type="similarity">
    <text evidence="2 7">Belongs to the UPF0056 (MarC) family.</text>
</comment>
<evidence type="ECO:0000256" key="1">
    <source>
        <dbReference type="ARBA" id="ARBA00004651"/>
    </source>
</evidence>
<dbReference type="InterPro" id="IPR002771">
    <property type="entry name" value="Multi_antbiot-R_MarC"/>
</dbReference>
<proteinExistence type="inferred from homology"/>
<evidence type="ECO:0000256" key="4">
    <source>
        <dbReference type="ARBA" id="ARBA00022692"/>
    </source>
</evidence>
<feature type="transmembrane region" description="Helical" evidence="7">
    <location>
        <begin position="68"/>
        <end position="90"/>
    </location>
</feature>
<evidence type="ECO:0000256" key="2">
    <source>
        <dbReference type="ARBA" id="ARBA00009784"/>
    </source>
</evidence>
<dbReference type="NCBIfam" id="TIGR00427">
    <property type="entry name" value="NAAT family transporter"/>
    <property type="match status" value="1"/>
</dbReference>
<name>A0ABW8NGB4_9GAMM</name>
<protein>
    <recommendedName>
        <fullName evidence="7">UPF0056 membrane protein</fullName>
    </recommendedName>
</protein>
<keyword evidence="9" id="KW-1185">Reference proteome</keyword>
<gene>
    <name evidence="8" type="ORF">WG929_06300</name>
</gene>
<evidence type="ECO:0000256" key="5">
    <source>
        <dbReference type="ARBA" id="ARBA00022989"/>
    </source>
</evidence>
<feature type="transmembrane region" description="Helical" evidence="7">
    <location>
        <begin position="110"/>
        <end position="130"/>
    </location>
</feature>
<dbReference type="Proteomes" id="UP001620597">
    <property type="component" value="Unassembled WGS sequence"/>
</dbReference>
<evidence type="ECO:0000256" key="3">
    <source>
        <dbReference type="ARBA" id="ARBA00022475"/>
    </source>
</evidence>